<accession>A0ABD0M5V0</accession>
<feature type="region of interest" description="Disordered" evidence="3">
    <location>
        <begin position="1789"/>
        <end position="1816"/>
    </location>
</feature>
<feature type="compositionally biased region" description="Acidic residues" evidence="3">
    <location>
        <begin position="2031"/>
        <end position="2041"/>
    </location>
</feature>
<dbReference type="Gene3D" id="3.40.50.300">
    <property type="entry name" value="P-loop containing nucleotide triphosphate hydrolases"/>
    <property type="match status" value="1"/>
</dbReference>
<evidence type="ECO:0000256" key="1">
    <source>
        <dbReference type="ARBA" id="ARBA00022574"/>
    </source>
</evidence>
<dbReference type="Proteomes" id="UP001519460">
    <property type="component" value="Unassembled WGS sequence"/>
</dbReference>
<feature type="region of interest" description="Disordered" evidence="3">
    <location>
        <begin position="2016"/>
        <end position="2041"/>
    </location>
</feature>
<evidence type="ECO:0000313" key="5">
    <source>
        <dbReference type="EMBL" id="KAK7506652.1"/>
    </source>
</evidence>
<feature type="compositionally biased region" description="Polar residues" evidence="3">
    <location>
        <begin position="1434"/>
        <end position="1449"/>
    </location>
</feature>
<feature type="compositionally biased region" description="Basic and acidic residues" evidence="3">
    <location>
        <begin position="2016"/>
        <end position="2030"/>
    </location>
</feature>
<dbReference type="SUPFAM" id="SSF50969">
    <property type="entry name" value="YVTN repeat-like/Quinoprotein amine dehydrogenase"/>
    <property type="match status" value="1"/>
</dbReference>
<comment type="caution">
    <text evidence="5">The sequence shown here is derived from an EMBL/GenBank/DDBJ whole genome shotgun (WGS) entry which is preliminary data.</text>
</comment>
<sequence length="2041" mass="230302">MSFPLRPCPGLSAEASKEKRENASQLCMYMKYRAVGQTLSLLTDWNSSHGKDPANNAVDFVVYYAFVYDRLDFCVAGIAVGCTMAETPRRMQVWSVPPEAEIRRMKTMVEDELMIKLGAKKETIEFHPLILAQRKERPKTSLTLDYRRVKPPFQEKPGPTRNPWGCSNQAVRQVSNTSRQGPRKLELPTLSPARHAIKRMSVPTEDEEYKKLRVLRLSKRDEILAEWSALQLQAFAVRRLSQLTLPDIEPLRKYSSASFSSIRSLQLKAPQQNGKKSKPSVVPFTYVPPTGKPKSRWRGMARQLLWNSKGAQLRLPEELPRSEVRIYVSCTQDLSEEREFLAEVAYPELRRFCEKKGLNCHVVDFRHGSDHLKNNRETFDLIDREIEKSRKSSIGPCFVSLVGREADDEELPGWLSKEDMLAIRSVLVKREDEAGVEALDNLYRLDSNYQPPIYLLEDQFFFAEREETVILHSLLPDVISQLRQEGKMSDNLGYYPWSSTVKEITAGLLTCVEPKRQTVCLMARATDDSSNDFKAHTGNPGADKLRSAIVDCYNRLGSKNNLVLFNTSNRKNVAYLREVCSIFLSAVTKVIDRQITHYEFDISHHLTNAADVVQHVIVARQSSVNFLGGENVVSGVQEMLSNPGKVKNLVIVGPEGSGRTALTSLIAAALSRVDPLRKIVFRVLGITLSSSSLLHLVKGIYIQMAFLYDLEPWLPADITLKEMLQAFRDLLQEVSERAAQKGPLTVVLDGVDKLPGVEPTHLGFLVGSIPLGTTLIMSMLNSGPLLDTVKSVAGTEVIQCQPFDAERTETYITSFLARRSRIVNRDQMKAIMRELSDSNIPLVARIAASMASRWPSHTLNDDLDISDDMESAFHRLLESCEVQLGLKFTRYVLSLLVASRYGLGESEIVHIISTDTDFINESKEEIEELSVLEGYPYQLQLSRILVRLDPFLYEVKSEGETILKVIHNTLRDVVHVRYLSDSFKYHIHKKLATYFQFTRRGHLLSSRDIVEGRHKDLCHYLWRTLRSVPYHLCHSEQDPEEAWKKLKAEVFMKFSWIINEIYAGFFNDFIEDLNYALTTLGLDADILFLRQFLGGVRQTVIHNPVSLASLLAGQDMKEMEEVQKSVTEAQEWLKQVHLQVLVPTAYTTQKPSQLQLNNALAKTVTAVVTDKSGERIIVQYDKFLTSLDHTSGEETPLTTFISPVRSTHLWGHGMMTVVTTNPSGQLVLDTYALDKGRHARSTTLTEPRIVWLQIRSDGIAFYATGSVIKRVLLEKGTVTEQFKMKEPVRDACVSEPKQTKVVTLHTEPRIMLHVFDSRQPEYQGTVLLQNKVISDTHKPLSMTKDFAYTVVMCEREVLIVDLGSEKVTHSLTFNNVPVSITSFSRSHEHMFIVTPTRLIQCFKLNTGAMVMNTTLEKKQPPPADQLLKPPSPRGRQSLSPGRSKMSATPKQIKPQKPKVGIAEREELVTTLTTSEDDHFLLVATTLGHVYILHVPTSLQVCVISSGDTSLRQLVYFTNASWFQHLVTVDYDRLVKLWNLRPLVSRARSLIMDIITDKDLLREEEVKLDLALYFSHFKERRNDRMFLNGPDVSAFYKKPPPPDLFVSVPGLDPALQTPSTWQSTGRLGDCADIRAVATGTDLSEVLVTATSQGELCRWSLTDGTLTWLIPCPREGAIQSVRPVYYDQVIYPDETKKQSLVQKKVVKCHVRTDATKVTLVCTNQKKELLLVYWNLITGEEQRTVVLSEGDSTFSRHSSSLTFSNDLSTCAMLVPEDGEACTLYIWTITPQQEKGENDEEEPGSRETTPSSSRSGLKTPVPDFQRQQVRLQFTPTAIGFDADGILLLGTSFGLTMIVLRDNLKLTSVLTAEGVEPVYNQPLSVIGTWSHLAPPHASAVTRLVDMSDHVIVSSSSSALCVWNLLQKRLMLNVALNEEEFVHYAISRDCKVLTFVTSCGVLAVWGIREKKQLCSFRLPATVTTLAMTPDCRRVAVLLNDDLTSRVRVFDVRNIDDIRVEPDNDRKLSRESDKEGSEDLDEENAQET</sequence>
<reference evidence="5 6" key="1">
    <citation type="journal article" date="2023" name="Sci. Data">
        <title>Genome assembly of the Korean intertidal mud-creeper Batillaria attramentaria.</title>
        <authorList>
            <person name="Patra A.K."/>
            <person name="Ho P.T."/>
            <person name="Jun S."/>
            <person name="Lee S.J."/>
            <person name="Kim Y."/>
            <person name="Won Y.J."/>
        </authorList>
    </citation>
    <scope>NUCLEOTIDE SEQUENCE [LARGE SCALE GENOMIC DNA]</scope>
    <source>
        <strain evidence="5">Wonlab-2016</strain>
    </source>
</reference>
<dbReference type="PANTHER" id="PTHR19871:SF14">
    <property type="entry name" value="DUF4062 DOMAIN-CONTAINING PROTEIN"/>
    <property type="match status" value="1"/>
</dbReference>
<feature type="domain" description="NWD1/2-like winged helix-turn-helix" evidence="4">
    <location>
        <begin position="867"/>
        <end position="982"/>
    </location>
</feature>
<proteinExistence type="predicted"/>
<dbReference type="InterPro" id="IPR015943">
    <property type="entry name" value="WD40/YVTN_repeat-like_dom_sf"/>
</dbReference>
<keyword evidence="6" id="KW-1185">Reference proteome</keyword>
<dbReference type="InterPro" id="IPR027417">
    <property type="entry name" value="P-loop_NTPase"/>
</dbReference>
<feature type="region of interest" description="Disordered" evidence="3">
    <location>
        <begin position="150"/>
        <end position="187"/>
    </location>
</feature>
<dbReference type="PANTHER" id="PTHR19871">
    <property type="entry name" value="BETA TRANSDUCIN-RELATED PROTEIN"/>
    <property type="match status" value="1"/>
</dbReference>
<protein>
    <recommendedName>
        <fullName evidence="4">NWD1/2-like winged helix-turn-helix domain-containing protein</fullName>
    </recommendedName>
</protein>
<feature type="compositionally biased region" description="Polar residues" evidence="3">
    <location>
        <begin position="165"/>
        <end position="180"/>
    </location>
</feature>
<dbReference type="InterPro" id="IPR052752">
    <property type="entry name" value="NACHT-WD_repeat"/>
</dbReference>
<dbReference type="EMBL" id="JACVVK020000006">
    <property type="protein sequence ID" value="KAK7506652.1"/>
    <property type="molecule type" value="Genomic_DNA"/>
</dbReference>
<dbReference type="Gene3D" id="2.130.10.10">
    <property type="entry name" value="YVTN repeat-like/Quinoprotein amine dehydrogenase"/>
    <property type="match status" value="2"/>
</dbReference>
<name>A0ABD0M5V0_9CAEN</name>
<dbReference type="InterPro" id="IPR057588">
    <property type="entry name" value="NWD1/2-like_WH"/>
</dbReference>
<dbReference type="InterPro" id="IPR036322">
    <property type="entry name" value="WD40_repeat_dom_sf"/>
</dbReference>
<dbReference type="InterPro" id="IPR011044">
    <property type="entry name" value="Quino_amine_DH_bsu"/>
</dbReference>
<dbReference type="SUPFAM" id="SSF52540">
    <property type="entry name" value="P-loop containing nucleoside triphosphate hydrolases"/>
    <property type="match status" value="1"/>
</dbReference>
<dbReference type="Pfam" id="PF25469">
    <property type="entry name" value="WHD_NWD1"/>
    <property type="match status" value="1"/>
</dbReference>
<dbReference type="SUPFAM" id="SSF50978">
    <property type="entry name" value="WD40 repeat-like"/>
    <property type="match status" value="2"/>
</dbReference>
<keyword evidence="2" id="KW-0677">Repeat</keyword>
<evidence type="ECO:0000256" key="2">
    <source>
        <dbReference type="ARBA" id="ARBA00022737"/>
    </source>
</evidence>
<feature type="compositionally biased region" description="Polar residues" evidence="3">
    <location>
        <begin position="1802"/>
        <end position="1812"/>
    </location>
</feature>
<gene>
    <name evidence="5" type="ORF">BaRGS_00002127</name>
</gene>
<evidence type="ECO:0000313" key="6">
    <source>
        <dbReference type="Proteomes" id="UP001519460"/>
    </source>
</evidence>
<keyword evidence="1" id="KW-0853">WD repeat</keyword>
<feature type="region of interest" description="Disordered" evidence="3">
    <location>
        <begin position="1415"/>
        <end position="1458"/>
    </location>
</feature>
<organism evidence="5 6">
    <name type="scientific">Batillaria attramentaria</name>
    <dbReference type="NCBI Taxonomy" id="370345"/>
    <lineage>
        <taxon>Eukaryota</taxon>
        <taxon>Metazoa</taxon>
        <taxon>Spiralia</taxon>
        <taxon>Lophotrochozoa</taxon>
        <taxon>Mollusca</taxon>
        <taxon>Gastropoda</taxon>
        <taxon>Caenogastropoda</taxon>
        <taxon>Sorbeoconcha</taxon>
        <taxon>Cerithioidea</taxon>
        <taxon>Batillariidae</taxon>
        <taxon>Batillaria</taxon>
    </lineage>
</organism>
<evidence type="ECO:0000256" key="3">
    <source>
        <dbReference type="SAM" id="MobiDB-lite"/>
    </source>
</evidence>
<evidence type="ECO:0000259" key="4">
    <source>
        <dbReference type="Pfam" id="PF25469"/>
    </source>
</evidence>